<feature type="domain" description="Histidine kinase" evidence="9">
    <location>
        <begin position="361"/>
        <end position="580"/>
    </location>
</feature>
<dbReference type="InterPro" id="IPR013767">
    <property type="entry name" value="PAS_fold"/>
</dbReference>
<dbReference type="Proteomes" id="UP000230729">
    <property type="component" value="Unassembled WGS sequence"/>
</dbReference>
<keyword evidence="6" id="KW-0902">Two-component regulatory system</keyword>
<dbReference type="Gene3D" id="3.30.450.20">
    <property type="entry name" value="PAS domain"/>
    <property type="match status" value="1"/>
</dbReference>
<keyword evidence="5" id="KW-0418">Kinase</keyword>
<comment type="catalytic activity">
    <reaction evidence="1">
        <text>ATP + protein L-histidine = ADP + protein N-phospho-L-histidine.</text>
        <dbReference type="EC" id="2.7.13.3"/>
    </reaction>
</comment>
<dbReference type="SMART" id="SM00387">
    <property type="entry name" value="HATPase_c"/>
    <property type="match status" value="1"/>
</dbReference>
<sequence>MLCFFGSQASRKIFCRRPWTVFMIENQEKKIKWFADINLLLVKMRWLYLSTIAFVGLITKLGLFSSSEYRPNINFPSFWMGVIVFSAYFYNLFFFWYFKRRRISLRGARLMTIAQIGLDQVYICLVTFFAGGLSSISFIYLFYGIIAAAFFYRFAGVFLVSTSASLIYSTVIILQYYDILPYYSRYNFPHETILAHLPAAIIANLIIVVLSFYIVGLFAGIIANYLRSYERDLRFGYEKERAILANLKEGLIFLDNDGLIILVNELAEKMLMIGRGQLIGRPIKELDSPEPDHDLVSSLQQHLAAADQIFSFNQENNNIFYQVAIVPVLGDEQKQIGRVVVIYDHSRDKLVEKMKYEFVKIAGHQLRTPMSAIKSAFNMLAQGEYGQISAEQKDILEKGQTYTDRLIAIVNDLLEVFSIEEGQYDFQFVPADLNKILSEICRRQAAEAEERKINLVFTTASSLPAIPLDEAKIKLALNAIIENGVRYTAAGGTVMVAAKVIGREAVVSVQDSGIGIPAAERDKIFTKFYRAENALRWNTEGNGLQLFVAKNIIDSHGGRVWFSAAPGQGTIFYIALPLAGAD</sequence>
<dbReference type="GO" id="GO:0004721">
    <property type="term" value="F:phosphoprotein phosphatase activity"/>
    <property type="evidence" value="ECO:0007669"/>
    <property type="project" value="TreeGrafter"/>
</dbReference>
<evidence type="ECO:0000256" key="5">
    <source>
        <dbReference type="ARBA" id="ARBA00022777"/>
    </source>
</evidence>
<evidence type="ECO:0000313" key="11">
    <source>
        <dbReference type="EMBL" id="PIP33390.1"/>
    </source>
</evidence>
<dbReference type="InterPro" id="IPR000014">
    <property type="entry name" value="PAS"/>
</dbReference>
<dbReference type="CDD" id="cd00082">
    <property type="entry name" value="HisKA"/>
    <property type="match status" value="1"/>
</dbReference>
<evidence type="ECO:0000256" key="3">
    <source>
        <dbReference type="ARBA" id="ARBA00022553"/>
    </source>
</evidence>
<dbReference type="InterPro" id="IPR004358">
    <property type="entry name" value="Sig_transdc_His_kin-like_C"/>
</dbReference>
<evidence type="ECO:0000259" key="10">
    <source>
        <dbReference type="PROSITE" id="PS50112"/>
    </source>
</evidence>
<dbReference type="InterPro" id="IPR050351">
    <property type="entry name" value="BphY/WalK/GraS-like"/>
</dbReference>
<evidence type="ECO:0000256" key="1">
    <source>
        <dbReference type="ARBA" id="ARBA00000085"/>
    </source>
</evidence>
<proteinExistence type="predicted"/>
<dbReference type="SMART" id="SM00091">
    <property type="entry name" value="PAS"/>
    <property type="match status" value="1"/>
</dbReference>
<dbReference type="InterPro" id="IPR003594">
    <property type="entry name" value="HATPase_dom"/>
</dbReference>
<feature type="domain" description="PAS" evidence="10">
    <location>
        <begin position="236"/>
        <end position="306"/>
    </location>
</feature>
<evidence type="ECO:0000256" key="8">
    <source>
        <dbReference type="SAM" id="Phobius"/>
    </source>
</evidence>
<feature type="transmembrane region" description="Helical" evidence="8">
    <location>
        <begin position="78"/>
        <end position="98"/>
    </location>
</feature>
<dbReference type="GO" id="GO:0006355">
    <property type="term" value="P:regulation of DNA-templated transcription"/>
    <property type="evidence" value="ECO:0007669"/>
    <property type="project" value="InterPro"/>
</dbReference>
<dbReference type="InterPro" id="IPR035965">
    <property type="entry name" value="PAS-like_dom_sf"/>
</dbReference>
<dbReference type="GO" id="GO:0005886">
    <property type="term" value="C:plasma membrane"/>
    <property type="evidence" value="ECO:0007669"/>
    <property type="project" value="TreeGrafter"/>
</dbReference>
<dbReference type="Pfam" id="PF02518">
    <property type="entry name" value="HATPase_c"/>
    <property type="match status" value="1"/>
</dbReference>
<gene>
    <name evidence="11" type="ORF">COX22_04650</name>
</gene>
<evidence type="ECO:0000259" key="9">
    <source>
        <dbReference type="PROSITE" id="PS50109"/>
    </source>
</evidence>
<dbReference type="Gene3D" id="1.10.287.130">
    <property type="match status" value="1"/>
</dbReference>
<reference evidence="11 12" key="1">
    <citation type="submission" date="2017-09" db="EMBL/GenBank/DDBJ databases">
        <title>Depth-based differentiation of microbial function through sediment-hosted aquifers and enrichment of novel symbionts in the deep terrestrial subsurface.</title>
        <authorList>
            <person name="Probst A.J."/>
            <person name="Ladd B."/>
            <person name="Jarett J.K."/>
            <person name="Geller-Mcgrath D.E."/>
            <person name="Sieber C.M."/>
            <person name="Emerson J.B."/>
            <person name="Anantharaman K."/>
            <person name="Thomas B.C."/>
            <person name="Malmstrom R."/>
            <person name="Stieglmeier M."/>
            <person name="Klingl A."/>
            <person name="Woyke T."/>
            <person name="Ryan C.M."/>
            <person name="Banfield J.F."/>
        </authorList>
    </citation>
    <scope>NUCLEOTIDE SEQUENCE [LARGE SCALE GENOMIC DNA]</scope>
    <source>
        <strain evidence="11">CG23_combo_of_CG06-09_8_20_14_all_49_15</strain>
    </source>
</reference>
<dbReference type="PRINTS" id="PR00344">
    <property type="entry name" value="BCTRLSENSOR"/>
</dbReference>
<dbReference type="InterPro" id="IPR036890">
    <property type="entry name" value="HATPase_C_sf"/>
</dbReference>
<dbReference type="PROSITE" id="PS50109">
    <property type="entry name" value="HIS_KIN"/>
    <property type="match status" value="1"/>
</dbReference>
<dbReference type="SUPFAM" id="SSF55874">
    <property type="entry name" value="ATPase domain of HSP90 chaperone/DNA topoisomerase II/histidine kinase"/>
    <property type="match status" value="1"/>
</dbReference>
<dbReference type="FunFam" id="3.30.565.10:FF:000006">
    <property type="entry name" value="Sensor histidine kinase WalK"/>
    <property type="match status" value="1"/>
</dbReference>
<keyword evidence="3" id="KW-0597">Phosphoprotein</keyword>
<evidence type="ECO:0000256" key="6">
    <source>
        <dbReference type="ARBA" id="ARBA00023012"/>
    </source>
</evidence>
<comment type="caution">
    <text evidence="11">The sequence shown here is derived from an EMBL/GenBank/DDBJ whole genome shotgun (WGS) entry which is preliminary data.</text>
</comment>
<dbReference type="PANTHER" id="PTHR45453">
    <property type="entry name" value="PHOSPHATE REGULON SENSOR PROTEIN PHOR"/>
    <property type="match status" value="1"/>
</dbReference>
<name>A0A2G9ZLC9_9BACT</name>
<dbReference type="SUPFAM" id="SSF47384">
    <property type="entry name" value="Homodimeric domain of signal transducing histidine kinase"/>
    <property type="match status" value="1"/>
</dbReference>
<dbReference type="InterPro" id="IPR036097">
    <property type="entry name" value="HisK_dim/P_sf"/>
</dbReference>
<dbReference type="PANTHER" id="PTHR45453:SF1">
    <property type="entry name" value="PHOSPHATE REGULON SENSOR PROTEIN PHOR"/>
    <property type="match status" value="1"/>
</dbReference>
<accession>A0A2G9ZLC9</accession>
<feature type="transmembrane region" description="Helical" evidence="8">
    <location>
        <begin position="157"/>
        <end position="177"/>
    </location>
</feature>
<feature type="transmembrane region" description="Helical" evidence="8">
    <location>
        <begin position="46"/>
        <end position="66"/>
    </location>
</feature>
<feature type="transmembrane region" description="Helical" evidence="8">
    <location>
        <begin position="197"/>
        <end position="226"/>
    </location>
</feature>
<evidence type="ECO:0000256" key="4">
    <source>
        <dbReference type="ARBA" id="ARBA00022679"/>
    </source>
</evidence>
<dbReference type="Pfam" id="PF00512">
    <property type="entry name" value="HisKA"/>
    <property type="match status" value="1"/>
</dbReference>
<dbReference type="PROSITE" id="PS50112">
    <property type="entry name" value="PAS"/>
    <property type="match status" value="1"/>
</dbReference>
<dbReference type="EMBL" id="PCSD01000110">
    <property type="protein sequence ID" value="PIP33390.1"/>
    <property type="molecule type" value="Genomic_DNA"/>
</dbReference>
<organism evidence="11 12">
    <name type="scientific">Candidatus Falkowbacteria bacterium CG23_combo_of_CG06-09_8_20_14_all_49_15</name>
    <dbReference type="NCBI Taxonomy" id="1974572"/>
    <lineage>
        <taxon>Bacteria</taxon>
        <taxon>Candidatus Falkowiibacteriota</taxon>
    </lineage>
</organism>
<dbReference type="GO" id="GO:0016036">
    <property type="term" value="P:cellular response to phosphate starvation"/>
    <property type="evidence" value="ECO:0007669"/>
    <property type="project" value="TreeGrafter"/>
</dbReference>
<keyword evidence="7 8" id="KW-0472">Membrane</keyword>
<dbReference type="SUPFAM" id="SSF55785">
    <property type="entry name" value="PYP-like sensor domain (PAS domain)"/>
    <property type="match status" value="1"/>
</dbReference>
<keyword evidence="8" id="KW-0812">Transmembrane</keyword>
<evidence type="ECO:0000256" key="2">
    <source>
        <dbReference type="ARBA" id="ARBA00012438"/>
    </source>
</evidence>
<evidence type="ECO:0000313" key="12">
    <source>
        <dbReference type="Proteomes" id="UP000230729"/>
    </source>
</evidence>
<keyword evidence="8" id="KW-1133">Transmembrane helix</keyword>
<dbReference type="CDD" id="cd00075">
    <property type="entry name" value="HATPase"/>
    <property type="match status" value="1"/>
</dbReference>
<dbReference type="GO" id="GO:0000155">
    <property type="term" value="F:phosphorelay sensor kinase activity"/>
    <property type="evidence" value="ECO:0007669"/>
    <property type="project" value="InterPro"/>
</dbReference>
<dbReference type="InterPro" id="IPR003661">
    <property type="entry name" value="HisK_dim/P_dom"/>
</dbReference>
<dbReference type="InterPro" id="IPR005467">
    <property type="entry name" value="His_kinase_dom"/>
</dbReference>
<dbReference type="CDD" id="cd00130">
    <property type="entry name" value="PAS"/>
    <property type="match status" value="1"/>
</dbReference>
<evidence type="ECO:0000256" key="7">
    <source>
        <dbReference type="ARBA" id="ARBA00023136"/>
    </source>
</evidence>
<keyword evidence="4" id="KW-0808">Transferase</keyword>
<dbReference type="AlphaFoldDB" id="A0A2G9ZLC9"/>
<protein>
    <recommendedName>
        <fullName evidence="2">histidine kinase</fullName>
        <ecNumber evidence="2">2.7.13.3</ecNumber>
    </recommendedName>
</protein>
<dbReference type="Gene3D" id="3.30.565.10">
    <property type="entry name" value="Histidine kinase-like ATPase, C-terminal domain"/>
    <property type="match status" value="1"/>
</dbReference>
<dbReference type="SMART" id="SM00388">
    <property type="entry name" value="HisKA"/>
    <property type="match status" value="1"/>
</dbReference>
<dbReference type="Pfam" id="PF00989">
    <property type="entry name" value="PAS"/>
    <property type="match status" value="1"/>
</dbReference>
<dbReference type="EC" id="2.7.13.3" evidence="2"/>